<keyword evidence="2" id="KW-1185">Reference proteome</keyword>
<dbReference type="AlphaFoldDB" id="A0AAV7EBQ4"/>
<dbReference type="Proteomes" id="UP000825729">
    <property type="component" value="Unassembled WGS sequence"/>
</dbReference>
<sequence length="185" mass="20756">MKMEKSVALERKRFGRIATSSSVLSQTALSLASRRGQRALRAAGGHKRGRIDARGSKSKSYNIGSGGVRVANSDFRVFGYCMIAAPAGACNREQRICRMTREYVRNWVVSDGLGLTQSSLRSSRIVSDHLRSSRIGFDRLRLSWILSDHLDDHLRSSRVVYIVVTSDYSSRQKQAKRKAKPALYF</sequence>
<organism evidence="1 2">
    <name type="scientific">Aristolochia fimbriata</name>
    <name type="common">White veined hardy Dutchman's pipe vine</name>
    <dbReference type="NCBI Taxonomy" id="158543"/>
    <lineage>
        <taxon>Eukaryota</taxon>
        <taxon>Viridiplantae</taxon>
        <taxon>Streptophyta</taxon>
        <taxon>Embryophyta</taxon>
        <taxon>Tracheophyta</taxon>
        <taxon>Spermatophyta</taxon>
        <taxon>Magnoliopsida</taxon>
        <taxon>Magnoliidae</taxon>
        <taxon>Piperales</taxon>
        <taxon>Aristolochiaceae</taxon>
        <taxon>Aristolochia</taxon>
    </lineage>
</organism>
<protein>
    <submittedName>
        <fullName evidence="1">Uncharacterized protein</fullName>
    </submittedName>
</protein>
<dbReference type="EMBL" id="JAINDJ010000005">
    <property type="protein sequence ID" value="KAG9446084.1"/>
    <property type="molecule type" value="Genomic_DNA"/>
</dbReference>
<name>A0AAV7EBQ4_ARIFI</name>
<comment type="caution">
    <text evidence="1">The sequence shown here is derived from an EMBL/GenBank/DDBJ whole genome shotgun (WGS) entry which is preliminary data.</text>
</comment>
<gene>
    <name evidence="1" type="ORF">H6P81_012212</name>
</gene>
<reference evidence="1 2" key="1">
    <citation type="submission" date="2021-07" db="EMBL/GenBank/DDBJ databases">
        <title>The Aristolochia fimbriata genome: insights into angiosperm evolution, floral development and chemical biosynthesis.</title>
        <authorList>
            <person name="Jiao Y."/>
        </authorList>
    </citation>
    <scope>NUCLEOTIDE SEQUENCE [LARGE SCALE GENOMIC DNA]</scope>
    <source>
        <strain evidence="1">IBCAS-2021</strain>
        <tissue evidence="1">Leaf</tissue>
    </source>
</reference>
<proteinExistence type="predicted"/>
<accession>A0AAV7EBQ4</accession>
<evidence type="ECO:0000313" key="2">
    <source>
        <dbReference type="Proteomes" id="UP000825729"/>
    </source>
</evidence>
<evidence type="ECO:0000313" key="1">
    <source>
        <dbReference type="EMBL" id="KAG9446084.1"/>
    </source>
</evidence>